<proteinExistence type="predicted"/>
<dbReference type="AlphaFoldDB" id="A0A844E3F5"/>
<feature type="region of interest" description="Disordered" evidence="1">
    <location>
        <begin position="234"/>
        <end position="266"/>
    </location>
</feature>
<dbReference type="SMART" id="SM00240">
    <property type="entry name" value="FHA"/>
    <property type="match status" value="1"/>
</dbReference>
<dbReference type="PANTHER" id="PTHR23308">
    <property type="entry name" value="NUCLEAR INHIBITOR OF PROTEIN PHOSPHATASE-1"/>
    <property type="match status" value="1"/>
</dbReference>
<dbReference type="InterPro" id="IPR000253">
    <property type="entry name" value="FHA_dom"/>
</dbReference>
<dbReference type="InterPro" id="IPR045962">
    <property type="entry name" value="DUF6382"/>
</dbReference>
<evidence type="ECO:0000313" key="4">
    <source>
        <dbReference type="Proteomes" id="UP000431304"/>
    </source>
</evidence>
<dbReference type="PROSITE" id="PS50006">
    <property type="entry name" value="FHA_DOMAIN"/>
    <property type="match status" value="1"/>
</dbReference>
<evidence type="ECO:0000259" key="2">
    <source>
        <dbReference type="PROSITE" id="PS50006"/>
    </source>
</evidence>
<dbReference type="Pfam" id="PF19909">
    <property type="entry name" value="DUF6382"/>
    <property type="match status" value="1"/>
</dbReference>
<gene>
    <name evidence="3" type="ORF">GKE72_08365</name>
</gene>
<evidence type="ECO:0000313" key="3">
    <source>
        <dbReference type="EMBL" id="MSD16088.1"/>
    </source>
</evidence>
<feature type="domain" description="FHA" evidence="2">
    <location>
        <begin position="340"/>
        <end position="390"/>
    </location>
</feature>
<dbReference type="SUPFAM" id="SSF49879">
    <property type="entry name" value="SMAD/FHA domain"/>
    <property type="match status" value="1"/>
</dbReference>
<dbReference type="InterPro" id="IPR050923">
    <property type="entry name" value="Cell_Proc_Reg/RNA_Proc"/>
</dbReference>
<protein>
    <submittedName>
        <fullName evidence="3">FHA domain-containing protein</fullName>
    </submittedName>
</protein>
<name>A0A844E3F5_EUBRA</name>
<sequence>MCMKTEYLRTAKNSYMIVKDADFEFESYELEMVLQNDLKNLVPMQVLVADGKVEYWFDVTGMKTLEQELSVADADREMIKLLLESICSVKMELEEYLLDDKDIPYTMGMIFRNRTGNRIQFCYIPGYHCGDYPGIRKLFEELMQRLNHTDQEAVRMTYGIYEICALAEPVLEDYLEILYGNANQTDAVCNANLDKNERFMISVDSQNNQRENHPNDWKKGDINWNREYLTSEQITDTKRKEAGTDKRKAESKETKEGREKQETGWRSSFLRRGKRKKHTLDMDYYGPEKEEATAVVAESMPDFNAGETVCFSESSFHSIWELVYMGDGIEKNLVLDRFPYIIGKNSSLADGILLAQTVSRVHARILQENDTLFLEDHNSTNGTYLNGHLIPMNTRMPLQEGDSLIFATEEFVLKSKMVR</sequence>
<dbReference type="Pfam" id="PF00498">
    <property type="entry name" value="FHA"/>
    <property type="match status" value="1"/>
</dbReference>
<comment type="caution">
    <text evidence="3">The sequence shown here is derived from an EMBL/GenBank/DDBJ whole genome shotgun (WGS) entry which is preliminary data.</text>
</comment>
<accession>A0A844E3F5</accession>
<evidence type="ECO:0000256" key="1">
    <source>
        <dbReference type="SAM" id="MobiDB-lite"/>
    </source>
</evidence>
<reference evidence="3 4" key="1">
    <citation type="journal article" date="2019" name="Nat. Med.">
        <title>A library of human gut bacterial isolates paired with longitudinal multiomics data enables mechanistic microbiome research.</title>
        <authorList>
            <person name="Poyet M."/>
            <person name="Groussin M."/>
            <person name="Gibbons S.M."/>
            <person name="Avila-Pacheco J."/>
            <person name="Jiang X."/>
            <person name="Kearney S.M."/>
            <person name="Perrotta A.R."/>
            <person name="Berdy B."/>
            <person name="Zhao S."/>
            <person name="Lieberman T.D."/>
            <person name="Swanson P.K."/>
            <person name="Smith M."/>
            <person name="Roesemann S."/>
            <person name="Alexander J.E."/>
            <person name="Rich S.A."/>
            <person name="Livny J."/>
            <person name="Vlamakis H."/>
            <person name="Clish C."/>
            <person name="Bullock K."/>
            <person name="Deik A."/>
            <person name="Scott J."/>
            <person name="Pierce K.A."/>
            <person name="Xavier R.J."/>
            <person name="Alm E.J."/>
        </authorList>
    </citation>
    <scope>NUCLEOTIDE SEQUENCE [LARGE SCALE GENOMIC DNA]</scope>
    <source>
        <strain evidence="3 4">BIOML-A3</strain>
    </source>
</reference>
<dbReference type="EMBL" id="WKRA01000011">
    <property type="protein sequence ID" value="MSD16088.1"/>
    <property type="molecule type" value="Genomic_DNA"/>
</dbReference>
<dbReference type="Proteomes" id="UP000431304">
    <property type="component" value="Unassembled WGS sequence"/>
</dbReference>
<dbReference type="InterPro" id="IPR008984">
    <property type="entry name" value="SMAD_FHA_dom_sf"/>
</dbReference>
<organism evidence="3 4">
    <name type="scientific">Eubacterium ramulus</name>
    <dbReference type="NCBI Taxonomy" id="39490"/>
    <lineage>
        <taxon>Bacteria</taxon>
        <taxon>Bacillati</taxon>
        <taxon>Bacillota</taxon>
        <taxon>Clostridia</taxon>
        <taxon>Eubacteriales</taxon>
        <taxon>Eubacteriaceae</taxon>
        <taxon>Eubacterium</taxon>
    </lineage>
</organism>
<feature type="compositionally biased region" description="Basic and acidic residues" evidence="1">
    <location>
        <begin position="235"/>
        <end position="263"/>
    </location>
</feature>
<dbReference type="CDD" id="cd00060">
    <property type="entry name" value="FHA"/>
    <property type="match status" value="1"/>
</dbReference>
<dbReference type="Gene3D" id="2.60.200.20">
    <property type="match status" value="1"/>
</dbReference>